<dbReference type="Gene3D" id="1.10.287.1490">
    <property type="match status" value="1"/>
</dbReference>
<proteinExistence type="predicted"/>
<keyword evidence="1" id="KW-0175">Coiled coil</keyword>
<sequence length="305" mass="33315">MSMCPQGPALPEEAVTCKHKSGARFGCPACVRRVRAGYPEFPLQVTRDRKAKPGPVSVPWPVAERAWATYSQLYGRERSVERLAERGGFDWAEMDSLLPGWREATDAWKRLEFEAAVLREQNGTLGAQLSEARGRVVTLESRLEQVGTAVQLGADYDAVTREAAREQARDLARELDAALASVEALQSKVAELEAALELALAVGRPAPSPLNVWCGLEGDEGEATPRARIAPTRSPEVPTLARPEERPSRGGTRYARGGMRGERRCNGRCLLGTNRCRAVRRGSPPLPQKGLDVALATSPGWRDPR</sequence>
<accession>A0A848L5Z4</accession>
<reference evidence="3 4" key="1">
    <citation type="submission" date="2020-04" db="EMBL/GenBank/DDBJ databases">
        <title>Draft genome of Pyxidicoccus fallax type strain.</title>
        <authorList>
            <person name="Whitworth D.E."/>
        </authorList>
    </citation>
    <scope>NUCLEOTIDE SEQUENCE [LARGE SCALE GENOMIC DNA]</scope>
    <source>
        <strain evidence="3 4">DSM 14698</strain>
    </source>
</reference>
<organism evidence="3 4">
    <name type="scientific">Pyxidicoccus fallax</name>
    <dbReference type="NCBI Taxonomy" id="394095"/>
    <lineage>
        <taxon>Bacteria</taxon>
        <taxon>Pseudomonadati</taxon>
        <taxon>Myxococcota</taxon>
        <taxon>Myxococcia</taxon>
        <taxon>Myxococcales</taxon>
        <taxon>Cystobacterineae</taxon>
        <taxon>Myxococcaceae</taxon>
        <taxon>Pyxidicoccus</taxon>
    </lineage>
</organism>
<comment type="caution">
    <text evidence="3">The sequence shown here is derived from an EMBL/GenBank/DDBJ whole genome shotgun (WGS) entry which is preliminary data.</text>
</comment>
<evidence type="ECO:0000313" key="4">
    <source>
        <dbReference type="Proteomes" id="UP000518300"/>
    </source>
</evidence>
<name>A0A848L5Z4_9BACT</name>
<evidence type="ECO:0000256" key="1">
    <source>
        <dbReference type="SAM" id="Coils"/>
    </source>
</evidence>
<evidence type="ECO:0000256" key="2">
    <source>
        <dbReference type="SAM" id="MobiDB-lite"/>
    </source>
</evidence>
<protein>
    <submittedName>
        <fullName evidence="3">Uncharacterized protein</fullName>
    </submittedName>
</protein>
<dbReference type="EMBL" id="JABBJJ010000013">
    <property type="protein sequence ID" value="NMO14139.1"/>
    <property type="molecule type" value="Genomic_DNA"/>
</dbReference>
<dbReference type="RefSeq" id="WP_169343417.1">
    <property type="nucleotide sequence ID" value="NZ_JABBJJ010000013.1"/>
</dbReference>
<gene>
    <name evidence="3" type="ORF">HG543_04595</name>
</gene>
<feature type="coiled-coil region" evidence="1">
    <location>
        <begin position="161"/>
        <end position="202"/>
    </location>
</feature>
<feature type="region of interest" description="Disordered" evidence="2">
    <location>
        <begin position="279"/>
        <end position="305"/>
    </location>
</feature>
<feature type="region of interest" description="Disordered" evidence="2">
    <location>
        <begin position="232"/>
        <end position="259"/>
    </location>
</feature>
<dbReference type="AlphaFoldDB" id="A0A848L5Z4"/>
<keyword evidence="4" id="KW-1185">Reference proteome</keyword>
<dbReference type="Proteomes" id="UP000518300">
    <property type="component" value="Unassembled WGS sequence"/>
</dbReference>
<evidence type="ECO:0000313" key="3">
    <source>
        <dbReference type="EMBL" id="NMO14139.1"/>
    </source>
</evidence>